<dbReference type="Pfam" id="PF13181">
    <property type="entry name" value="TPR_8"/>
    <property type="match status" value="2"/>
</dbReference>
<sequence length="516" mass="55651">MALPPETAPTPSPSQPGVPKASGGPTRIGGPAISTALRQRLQQVFQRGVKCLEKGDYNYAHDLFAECVGEDPATLVYAQHLRANLAQIHERSGKKSSGRTFPRLGSGRGAVAKAADKGGWQAAFVVGCKALRKTPDDTIVLSELAEVCGGLGAIETHLYYLRWALDVAPTDAAINRQAAAVLESIAQFDQAIGCWTRVLQKQPQDAEARNAIARLSVEKTIDDGGYNPALLHGAADVTLPNPKRVASVALSDASGQRHDPQAAPAPVDPLQGATPAAREAAYRQAIDHEPAEPGHYGRLADLYVAQGRLQDAETLYRKGLEVAGGADLRLIEKLEETRLVRMRERAAIAASRAAKQAGDQAAQKLASQALAEANQAEVEVYAARADREPKNARMQYELGLRLKRVGKYREAIQPLQASRDEPAKRAEANLLLGECFQQIGQHQLALRSYEAAIAATPAGDWSDLKKLCFYRAGVLALGMGQLEVAEQRLTELASVDFAYRDVGERLDKIARVRKTT</sequence>
<organism evidence="5 6">
    <name type="scientific">Botrimarina hoheduenensis</name>
    <dbReference type="NCBI Taxonomy" id="2528000"/>
    <lineage>
        <taxon>Bacteria</taxon>
        <taxon>Pseudomonadati</taxon>
        <taxon>Planctomycetota</taxon>
        <taxon>Planctomycetia</taxon>
        <taxon>Pirellulales</taxon>
        <taxon>Lacipirellulaceae</taxon>
        <taxon>Botrimarina</taxon>
    </lineage>
</organism>
<dbReference type="Gene3D" id="1.25.40.10">
    <property type="entry name" value="Tetratricopeptide repeat domain"/>
    <property type="match status" value="3"/>
</dbReference>
<keyword evidence="1" id="KW-0677">Repeat</keyword>
<feature type="region of interest" description="Disordered" evidence="4">
    <location>
        <begin position="250"/>
        <end position="271"/>
    </location>
</feature>
<protein>
    <submittedName>
        <fullName evidence="5">Tetratricopeptide repeat protein</fullName>
    </submittedName>
</protein>
<dbReference type="EMBL" id="SJPH01000008">
    <property type="protein sequence ID" value="TWT41577.1"/>
    <property type="molecule type" value="Genomic_DNA"/>
</dbReference>
<dbReference type="InterPro" id="IPR019734">
    <property type="entry name" value="TPR_rpt"/>
</dbReference>
<comment type="caution">
    <text evidence="5">The sequence shown here is derived from an EMBL/GenBank/DDBJ whole genome shotgun (WGS) entry which is preliminary data.</text>
</comment>
<dbReference type="PANTHER" id="PTHR45586:SF1">
    <property type="entry name" value="LIPOPOLYSACCHARIDE ASSEMBLY PROTEIN B"/>
    <property type="match status" value="1"/>
</dbReference>
<dbReference type="SUPFAM" id="SSF48452">
    <property type="entry name" value="TPR-like"/>
    <property type="match status" value="2"/>
</dbReference>
<evidence type="ECO:0000313" key="6">
    <source>
        <dbReference type="Proteomes" id="UP000318995"/>
    </source>
</evidence>
<evidence type="ECO:0000256" key="4">
    <source>
        <dbReference type="SAM" id="MobiDB-lite"/>
    </source>
</evidence>
<dbReference type="InterPro" id="IPR011990">
    <property type="entry name" value="TPR-like_helical_dom_sf"/>
</dbReference>
<dbReference type="OrthoDB" id="212218at2"/>
<evidence type="ECO:0000313" key="5">
    <source>
        <dbReference type="EMBL" id="TWT41577.1"/>
    </source>
</evidence>
<proteinExistence type="predicted"/>
<dbReference type="PROSITE" id="PS50005">
    <property type="entry name" value="TPR"/>
    <property type="match status" value="1"/>
</dbReference>
<dbReference type="AlphaFoldDB" id="A0A5C5VTV7"/>
<keyword evidence="2 3" id="KW-0802">TPR repeat</keyword>
<dbReference type="Proteomes" id="UP000318995">
    <property type="component" value="Unassembled WGS sequence"/>
</dbReference>
<name>A0A5C5VTV7_9BACT</name>
<dbReference type="PANTHER" id="PTHR45586">
    <property type="entry name" value="TPR REPEAT-CONTAINING PROTEIN PA4667"/>
    <property type="match status" value="1"/>
</dbReference>
<accession>A0A5C5VTV7</accession>
<feature type="compositionally biased region" description="Pro residues" evidence="4">
    <location>
        <begin position="1"/>
        <end position="16"/>
    </location>
</feature>
<reference evidence="5 6" key="1">
    <citation type="submission" date="2019-02" db="EMBL/GenBank/DDBJ databases">
        <title>Deep-cultivation of Planctomycetes and their phenomic and genomic characterization uncovers novel biology.</title>
        <authorList>
            <person name="Wiegand S."/>
            <person name="Jogler M."/>
            <person name="Boedeker C."/>
            <person name="Pinto D."/>
            <person name="Vollmers J."/>
            <person name="Rivas-Marin E."/>
            <person name="Kohn T."/>
            <person name="Peeters S.H."/>
            <person name="Heuer A."/>
            <person name="Rast P."/>
            <person name="Oberbeckmann S."/>
            <person name="Bunk B."/>
            <person name="Jeske O."/>
            <person name="Meyerdierks A."/>
            <person name="Storesund J.E."/>
            <person name="Kallscheuer N."/>
            <person name="Luecker S."/>
            <person name="Lage O.M."/>
            <person name="Pohl T."/>
            <person name="Merkel B.J."/>
            <person name="Hornburger P."/>
            <person name="Mueller R.-W."/>
            <person name="Bruemmer F."/>
            <person name="Labrenz M."/>
            <person name="Spormann A.M."/>
            <person name="Op Den Camp H."/>
            <person name="Overmann J."/>
            <person name="Amann R."/>
            <person name="Jetten M.S.M."/>
            <person name="Mascher T."/>
            <person name="Medema M.H."/>
            <person name="Devos D.P."/>
            <person name="Kaster A.-K."/>
            <person name="Ovreas L."/>
            <person name="Rohde M."/>
            <person name="Galperin M.Y."/>
            <person name="Jogler C."/>
        </authorList>
    </citation>
    <scope>NUCLEOTIDE SEQUENCE [LARGE SCALE GENOMIC DNA]</scope>
    <source>
        <strain evidence="5 6">Pla111</strain>
    </source>
</reference>
<keyword evidence="6" id="KW-1185">Reference proteome</keyword>
<gene>
    <name evidence="5" type="ORF">Pla111_29540</name>
</gene>
<feature type="repeat" description="TPR" evidence="3">
    <location>
        <begin position="426"/>
        <end position="459"/>
    </location>
</feature>
<evidence type="ECO:0000256" key="2">
    <source>
        <dbReference type="ARBA" id="ARBA00022803"/>
    </source>
</evidence>
<dbReference type="SMART" id="SM00028">
    <property type="entry name" value="TPR"/>
    <property type="match status" value="4"/>
</dbReference>
<evidence type="ECO:0000256" key="3">
    <source>
        <dbReference type="PROSITE-ProRule" id="PRU00339"/>
    </source>
</evidence>
<dbReference type="InterPro" id="IPR051012">
    <property type="entry name" value="CellSynth/LPSAsmb/PSIAsmb"/>
</dbReference>
<dbReference type="RefSeq" id="WP_146575164.1">
    <property type="nucleotide sequence ID" value="NZ_SJPH01000008.1"/>
</dbReference>
<evidence type="ECO:0000256" key="1">
    <source>
        <dbReference type="ARBA" id="ARBA00022737"/>
    </source>
</evidence>
<feature type="region of interest" description="Disordered" evidence="4">
    <location>
        <begin position="1"/>
        <end position="31"/>
    </location>
</feature>